<dbReference type="AlphaFoldDB" id="A0A0A6S0G7"/>
<dbReference type="EMBL" id="JSZA02000073">
    <property type="protein sequence ID" value="KHD08866.1"/>
    <property type="molecule type" value="Genomic_DNA"/>
</dbReference>
<proteinExistence type="predicted"/>
<dbReference type="Proteomes" id="UP000030428">
    <property type="component" value="Unassembled WGS sequence"/>
</dbReference>
<evidence type="ECO:0000313" key="2">
    <source>
        <dbReference type="EMBL" id="KHD08866.1"/>
    </source>
</evidence>
<evidence type="ECO:0000313" key="3">
    <source>
        <dbReference type="Proteomes" id="UP000030428"/>
    </source>
</evidence>
<gene>
    <name evidence="2" type="ORF">PN36_18530</name>
</gene>
<evidence type="ECO:0008006" key="4">
    <source>
        <dbReference type="Google" id="ProtNLM"/>
    </source>
</evidence>
<accession>A0A0A6S0G7</accession>
<name>A0A0A6S0G7_9GAMM</name>
<feature type="signal peptide" evidence="1">
    <location>
        <begin position="1"/>
        <end position="19"/>
    </location>
</feature>
<keyword evidence="3" id="KW-1185">Reference proteome</keyword>
<sequence length="184" mass="20778">MKYSLFIAFILFYSKLVIAASPCQNTPDGNVAVKNGQITCKVILNEQIPPSEKILSHLIQRVIVEADINYSVLEVLSQLTAHPNRVTLPQPQAMVVKLIIYNKELPINLNVQPLYRLKNGNLNLCKLEVIGFEPRVTQLKSPYLPAWLATGLQNYINRDSNIRNTAILRAQEVLPQIKSYIQCP</sequence>
<feature type="chain" id="PRO_5007387938" description="Secreted protein" evidence="1">
    <location>
        <begin position="20"/>
        <end position="184"/>
    </location>
</feature>
<evidence type="ECO:0000256" key="1">
    <source>
        <dbReference type="SAM" id="SignalP"/>
    </source>
</evidence>
<comment type="caution">
    <text evidence="2">The sequence shown here is derived from an EMBL/GenBank/DDBJ whole genome shotgun (WGS) entry which is preliminary data.</text>
</comment>
<reference evidence="2 3" key="1">
    <citation type="journal article" date="2016" name="Front. Microbiol.">
        <title>Single-Cell (Meta-)Genomics of a Dimorphic Candidatus Thiomargarita nelsonii Reveals Genomic Plasticity.</title>
        <authorList>
            <person name="Flood B.E."/>
            <person name="Fliss P."/>
            <person name="Jones D.S."/>
            <person name="Dick G.J."/>
            <person name="Jain S."/>
            <person name="Kaster A.K."/>
            <person name="Winkel M."/>
            <person name="Mussmann M."/>
            <person name="Bailey J."/>
        </authorList>
    </citation>
    <scope>NUCLEOTIDE SEQUENCE [LARGE SCALE GENOMIC DNA]</scope>
    <source>
        <strain evidence="2">Hydrate Ridge</strain>
    </source>
</reference>
<protein>
    <recommendedName>
        <fullName evidence="4">Secreted protein</fullName>
    </recommendedName>
</protein>
<organism evidence="2 3">
    <name type="scientific">Candidatus Thiomargarita nelsonii</name>
    <dbReference type="NCBI Taxonomy" id="1003181"/>
    <lineage>
        <taxon>Bacteria</taxon>
        <taxon>Pseudomonadati</taxon>
        <taxon>Pseudomonadota</taxon>
        <taxon>Gammaproteobacteria</taxon>
        <taxon>Thiotrichales</taxon>
        <taxon>Thiotrichaceae</taxon>
        <taxon>Thiomargarita</taxon>
    </lineage>
</organism>
<keyword evidence="1" id="KW-0732">Signal</keyword>